<dbReference type="PROSITE" id="PS50048">
    <property type="entry name" value="ZN2_CY6_FUNGAL_2"/>
    <property type="match status" value="1"/>
</dbReference>
<dbReference type="GO" id="GO:0008270">
    <property type="term" value="F:zinc ion binding"/>
    <property type="evidence" value="ECO:0007669"/>
    <property type="project" value="InterPro"/>
</dbReference>
<evidence type="ECO:0000256" key="1">
    <source>
        <dbReference type="ARBA" id="ARBA00023242"/>
    </source>
</evidence>
<proteinExistence type="predicted"/>
<dbReference type="CDD" id="cd00067">
    <property type="entry name" value="GAL4"/>
    <property type="match status" value="1"/>
</dbReference>
<dbReference type="PROSITE" id="PS00463">
    <property type="entry name" value="ZN2_CY6_FUNGAL_1"/>
    <property type="match status" value="1"/>
</dbReference>
<dbReference type="SUPFAM" id="SSF57701">
    <property type="entry name" value="Zn2/Cys6 DNA-binding domain"/>
    <property type="match status" value="1"/>
</dbReference>
<sequence length="520" mass="58147">MIMVGVSGKSKACHDCKRRRVKCDFGRPGCLRCQKAKISCHGYEKTTLFVNRTPTTLSTTAQSAMSELRQRKLPNPTTQDARTLTPASSQWDGFLQKLKLYISNPSYSRSGYRNETSVLVRELYLPKPTAPNSSVSLGSMSPYHWFQAVCELRGTSDALDHALLAFCSILVSTSRSGCEPPSEGLLLYQRGLQTLVKDLEDRQIRNNDETLAAIVVLSTCELFAAPDDQGWSAHANGISSLLHERSTPDNPPALWLSLCSRLRIICVLIGLTKRQELIPADKWRQLMPKKHTTESFEGLMDLISDIPLLLQEAEAIGVGDRGHCPTRGILLIPLLIDAVQRLNKWQQDCVRQSPKPPYQTVPSTTENPADIPFGAKLFPIALEYESLNAAMPLILNSGVMLQILGLILRLDAKIGFLDKQEESEVPYQTKQKYTSVPSITAEADRLARTLCESVEYCHRVEMRILGPQATCYTQWVTRSYFRRAKLEREVDWVNNIQNMTGLGSRCGIELMPFGSDESIL</sequence>
<accession>A0A9P4NJX3</accession>
<dbReference type="OrthoDB" id="5126878at2759"/>
<dbReference type="Pfam" id="PF00172">
    <property type="entry name" value="Zn_clus"/>
    <property type="match status" value="1"/>
</dbReference>
<dbReference type="InterPro" id="IPR021858">
    <property type="entry name" value="Fun_TF"/>
</dbReference>
<keyword evidence="4" id="KW-1185">Reference proteome</keyword>
<protein>
    <recommendedName>
        <fullName evidence="2">Zn(2)-C6 fungal-type domain-containing protein</fullName>
    </recommendedName>
</protein>
<evidence type="ECO:0000313" key="3">
    <source>
        <dbReference type="EMBL" id="KAF2424427.1"/>
    </source>
</evidence>
<feature type="domain" description="Zn(2)-C6 fungal-type" evidence="2">
    <location>
        <begin position="12"/>
        <end position="40"/>
    </location>
</feature>
<dbReference type="Gene3D" id="4.10.240.10">
    <property type="entry name" value="Zn(2)-C6 fungal-type DNA-binding domain"/>
    <property type="match status" value="1"/>
</dbReference>
<dbReference type="PANTHER" id="PTHR38111">
    <property type="entry name" value="ZN(2)-C6 FUNGAL-TYPE DOMAIN-CONTAINING PROTEIN-RELATED"/>
    <property type="match status" value="1"/>
</dbReference>
<comment type="caution">
    <text evidence="3">The sequence shown here is derived from an EMBL/GenBank/DDBJ whole genome shotgun (WGS) entry which is preliminary data.</text>
</comment>
<name>A0A9P4NJX3_9PEZI</name>
<dbReference type="EMBL" id="MU007075">
    <property type="protein sequence ID" value="KAF2424427.1"/>
    <property type="molecule type" value="Genomic_DNA"/>
</dbReference>
<organism evidence="3 4">
    <name type="scientific">Tothia fuscella</name>
    <dbReference type="NCBI Taxonomy" id="1048955"/>
    <lineage>
        <taxon>Eukaryota</taxon>
        <taxon>Fungi</taxon>
        <taxon>Dikarya</taxon>
        <taxon>Ascomycota</taxon>
        <taxon>Pezizomycotina</taxon>
        <taxon>Dothideomycetes</taxon>
        <taxon>Pleosporomycetidae</taxon>
        <taxon>Venturiales</taxon>
        <taxon>Cylindrosympodiaceae</taxon>
        <taxon>Tothia</taxon>
    </lineage>
</organism>
<gene>
    <name evidence="3" type="ORF">EJ08DRAFT_416372</name>
</gene>
<dbReference type="InterPro" id="IPR036864">
    <property type="entry name" value="Zn2-C6_fun-type_DNA-bd_sf"/>
</dbReference>
<dbReference type="Pfam" id="PF11951">
    <property type="entry name" value="Fungal_trans_2"/>
    <property type="match status" value="1"/>
</dbReference>
<dbReference type="InterPro" id="IPR001138">
    <property type="entry name" value="Zn2Cys6_DnaBD"/>
</dbReference>
<dbReference type="AlphaFoldDB" id="A0A9P4NJX3"/>
<evidence type="ECO:0000259" key="2">
    <source>
        <dbReference type="PROSITE" id="PS50048"/>
    </source>
</evidence>
<keyword evidence="1" id="KW-0539">Nucleus</keyword>
<reference evidence="3" key="1">
    <citation type="journal article" date="2020" name="Stud. Mycol.">
        <title>101 Dothideomycetes genomes: a test case for predicting lifestyles and emergence of pathogens.</title>
        <authorList>
            <person name="Haridas S."/>
            <person name="Albert R."/>
            <person name="Binder M."/>
            <person name="Bloem J."/>
            <person name="Labutti K."/>
            <person name="Salamov A."/>
            <person name="Andreopoulos B."/>
            <person name="Baker S."/>
            <person name="Barry K."/>
            <person name="Bills G."/>
            <person name="Bluhm B."/>
            <person name="Cannon C."/>
            <person name="Castanera R."/>
            <person name="Culley D."/>
            <person name="Daum C."/>
            <person name="Ezra D."/>
            <person name="Gonzalez J."/>
            <person name="Henrissat B."/>
            <person name="Kuo A."/>
            <person name="Liang C."/>
            <person name="Lipzen A."/>
            <person name="Lutzoni F."/>
            <person name="Magnuson J."/>
            <person name="Mondo S."/>
            <person name="Nolan M."/>
            <person name="Ohm R."/>
            <person name="Pangilinan J."/>
            <person name="Park H.-J."/>
            <person name="Ramirez L."/>
            <person name="Alfaro M."/>
            <person name="Sun H."/>
            <person name="Tritt A."/>
            <person name="Yoshinaga Y."/>
            <person name="Zwiers L.-H."/>
            <person name="Turgeon B."/>
            <person name="Goodwin S."/>
            <person name="Spatafora J."/>
            <person name="Crous P."/>
            <person name="Grigoriev I."/>
        </authorList>
    </citation>
    <scope>NUCLEOTIDE SEQUENCE</scope>
    <source>
        <strain evidence="3">CBS 130266</strain>
    </source>
</reference>
<dbReference type="InterPro" id="IPR053178">
    <property type="entry name" value="Osmoadaptation_assoc"/>
</dbReference>
<dbReference type="SMART" id="SM00066">
    <property type="entry name" value="GAL4"/>
    <property type="match status" value="1"/>
</dbReference>
<evidence type="ECO:0000313" key="4">
    <source>
        <dbReference type="Proteomes" id="UP000800235"/>
    </source>
</evidence>
<dbReference type="GO" id="GO:0000981">
    <property type="term" value="F:DNA-binding transcription factor activity, RNA polymerase II-specific"/>
    <property type="evidence" value="ECO:0007669"/>
    <property type="project" value="InterPro"/>
</dbReference>
<dbReference type="Proteomes" id="UP000800235">
    <property type="component" value="Unassembled WGS sequence"/>
</dbReference>